<dbReference type="PANTHER" id="PTHR12640:SF0">
    <property type="entry name" value="DOLICHYL-DIPHOSPHOOLIGOSACCHARIDE--PROTEIN GLYCOSYLTRANSFERASE SUBUNIT 2"/>
    <property type="match status" value="1"/>
</dbReference>
<comment type="similarity">
    <text evidence="4 12">Belongs to the SWP1 family.</text>
</comment>
<feature type="transmembrane region" description="Helical" evidence="12">
    <location>
        <begin position="579"/>
        <end position="599"/>
    </location>
</feature>
<feature type="transmembrane region" description="Helical" evidence="12">
    <location>
        <begin position="642"/>
        <end position="660"/>
    </location>
</feature>
<dbReference type="UniPathway" id="UPA00378"/>
<evidence type="ECO:0000256" key="10">
    <source>
        <dbReference type="ARBA" id="ARBA00023136"/>
    </source>
</evidence>
<feature type="domain" description="Ribophorin II third" evidence="14">
    <location>
        <begin position="418"/>
        <end position="544"/>
    </location>
</feature>
<dbReference type="InterPro" id="IPR056790">
    <property type="entry name" value="Ribophorin_II_C"/>
</dbReference>
<dbReference type="EMBL" id="CH477669">
    <property type="protein sequence ID" value="EAT37486.1"/>
    <property type="molecule type" value="Genomic_DNA"/>
</dbReference>
<dbReference type="InterPro" id="IPR008814">
    <property type="entry name" value="Swp1"/>
</dbReference>
<evidence type="ECO:0000259" key="14">
    <source>
        <dbReference type="Pfam" id="PF23860"/>
    </source>
</evidence>
<protein>
    <recommendedName>
        <fullName evidence="5 12">Dolichyl-diphosphooligosaccharide--protein glycosyltransferase subunit 2</fullName>
    </recommendedName>
    <alternativeName>
        <fullName evidence="12">Ribophorin-2</fullName>
    </alternativeName>
</protein>
<keyword evidence="7" id="KW-0732">Signal</keyword>
<feature type="domain" description="Ribophorin II C-terminal" evidence="16">
    <location>
        <begin position="569"/>
        <end position="666"/>
    </location>
</feature>
<dbReference type="GO" id="GO:0006487">
    <property type="term" value="P:protein N-linked glycosylation"/>
    <property type="evidence" value="ECO:0007669"/>
    <property type="project" value="UniProtKB-UniRule"/>
</dbReference>
<comment type="function">
    <text evidence="1 12">Subunit of the oligosaccharyl transferase (OST) complex that catalyzes the initial transfer of a defined glycan (Glc(3)Man(9)GlcNAc(2) in eukaryotes) from the lipid carrier dolichol-pyrophosphate to an asparagine residue within an Asn-X-Ser/Thr consensus motif in nascent polypeptide chains, the first step in protein N-glycosylation. N-glycosylation occurs cotranslationally and the complex associates with the Sec61 complex at the channel-forming translocon complex that mediates protein translocation across the endoplasmic reticulum (ER). All subunits are required for a maximal enzyme activity.</text>
</comment>
<evidence type="ECO:0000256" key="12">
    <source>
        <dbReference type="RuleBase" id="RU366029"/>
    </source>
</evidence>
<evidence type="ECO:0000256" key="5">
    <source>
        <dbReference type="ARBA" id="ARBA00017612"/>
    </source>
</evidence>
<evidence type="ECO:0000256" key="9">
    <source>
        <dbReference type="ARBA" id="ARBA00022989"/>
    </source>
</evidence>
<organism evidence="17 18">
    <name type="scientific">Aedes aegypti</name>
    <name type="common">Yellowfever mosquito</name>
    <name type="synonym">Culex aegypti</name>
    <dbReference type="NCBI Taxonomy" id="7159"/>
    <lineage>
        <taxon>Eukaryota</taxon>
        <taxon>Metazoa</taxon>
        <taxon>Ecdysozoa</taxon>
        <taxon>Arthropoda</taxon>
        <taxon>Hexapoda</taxon>
        <taxon>Insecta</taxon>
        <taxon>Pterygota</taxon>
        <taxon>Neoptera</taxon>
        <taxon>Endopterygota</taxon>
        <taxon>Diptera</taxon>
        <taxon>Nematocera</taxon>
        <taxon>Culicoidea</taxon>
        <taxon>Culicidae</taxon>
        <taxon>Culicinae</taxon>
        <taxon>Aedini</taxon>
        <taxon>Aedes</taxon>
        <taxon>Stegomyia</taxon>
    </lineage>
</organism>
<evidence type="ECO:0000313" key="17">
    <source>
        <dbReference type="EMBL" id="EAT37486.1"/>
    </source>
</evidence>
<dbReference type="GO" id="GO:0008250">
    <property type="term" value="C:oligosaccharyltransferase complex"/>
    <property type="evidence" value="ECO:0007669"/>
    <property type="project" value="UniProtKB-UniRule"/>
</dbReference>
<dbReference type="AlphaFoldDB" id="Q16SR0"/>
<evidence type="ECO:0000256" key="4">
    <source>
        <dbReference type="ARBA" id="ARBA00009038"/>
    </source>
</evidence>
<comment type="subcellular location">
    <subcellularLocation>
        <location evidence="2 12">Endoplasmic reticulum membrane</location>
        <topology evidence="2 12">Multi-pass membrane protein</topology>
    </subcellularLocation>
</comment>
<dbReference type="Pfam" id="PF23861">
    <property type="entry name" value="Ribophorin_II_2nd"/>
    <property type="match status" value="1"/>
</dbReference>
<accession>Q16SR0</accession>
<dbReference type="STRING" id="7159.Q16SR0"/>
<evidence type="ECO:0000256" key="8">
    <source>
        <dbReference type="ARBA" id="ARBA00022824"/>
    </source>
</evidence>
<feature type="transmembrane region" description="Helical" evidence="12">
    <location>
        <begin position="611"/>
        <end position="636"/>
    </location>
</feature>
<dbReference type="Pfam" id="PF25147">
    <property type="entry name" value="Ribophorin_II_C"/>
    <property type="match status" value="1"/>
</dbReference>
<dbReference type="OMA" id="YERRRAH"/>
<reference evidence="17" key="2">
    <citation type="journal article" date="2007" name="Science">
        <title>Genome sequence of Aedes aegypti, a major arbovirus vector.</title>
        <authorList>
            <person name="Nene V."/>
            <person name="Wortman J.R."/>
            <person name="Lawson D."/>
            <person name="Haas B."/>
            <person name="Kodira C."/>
            <person name="Tu Z.J."/>
            <person name="Loftus B."/>
            <person name="Xi Z."/>
            <person name="Megy K."/>
            <person name="Grabherr M."/>
            <person name="Ren Q."/>
            <person name="Zdobnov E.M."/>
            <person name="Lobo N.F."/>
            <person name="Campbell K.S."/>
            <person name="Brown S.E."/>
            <person name="Bonaldo M.F."/>
            <person name="Zhu J."/>
            <person name="Sinkins S.P."/>
            <person name="Hogenkamp D.G."/>
            <person name="Amedeo P."/>
            <person name="Arensburger P."/>
            <person name="Atkinson P.W."/>
            <person name="Bidwell S."/>
            <person name="Biedler J."/>
            <person name="Birney E."/>
            <person name="Bruggner R.V."/>
            <person name="Costas J."/>
            <person name="Coy M.R."/>
            <person name="Crabtree J."/>
            <person name="Crawford M."/>
            <person name="Debruyn B."/>
            <person name="Decaprio D."/>
            <person name="Eiglmeier K."/>
            <person name="Eisenstadt E."/>
            <person name="El-Dorry H."/>
            <person name="Gelbart W.M."/>
            <person name="Gomes S.L."/>
            <person name="Hammond M."/>
            <person name="Hannick L.I."/>
            <person name="Hogan J.R."/>
            <person name="Holmes M.H."/>
            <person name="Jaffe D."/>
            <person name="Johnston J.S."/>
            <person name="Kennedy R.C."/>
            <person name="Koo H."/>
            <person name="Kravitz S."/>
            <person name="Kriventseva E.V."/>
            <person name="Kulp D."/>
            <person name="Labutti K."/>
            <person name="Lee E."/>
            <person name="Li S."/>
            <person name="Lovin D.D."/>
            <person name="Mao C."/>
            <person name="Mauceli E."/>
            <person name="Menck C.F."/>
            <person name="Miller J.R."/>
            <person name="Montgomery P."/>
            <person name="Mori A."/>
            <person name="Nascimento A.L."/>
            <person name="Naveira H.F."/>
            <person name="Nusbaum C."/>
            <person name="O'leary S."/>
            <person name="Orvis J."/>
            <person name="Pertea M."/>
            <person name="Quesneville H."/>
            <person name="Reidenbach K.R."/>
            <person name="Rogers Y.H."/>
            <person name="Roth C.W."/>
            <person name="Schneider J.R."/>
            <person name="Schatz M."/>
            <person name="Shumway M."/>
            <person name="Stanke M."/>
            <person name="Stinson E.O."/>
            <person name="Tubio J.M."/>
            <person name="Vanzee J.P."/>
            <person name="Verjovski-Almeida S."/>
            <person name="Werner D."/>
            <person name="White O."/>
            <person name="Wyder S."/>
            <person name="Zeng Q."/>
            <person name="Zhao Q."/>
            <person name="Zhao Y."/>
            <person name="Hill C.A."/>
            <person name="Raikhel A.S."/>
            <person name="Soares M.B."/>
            <person name="Knudson D.L."/>
            <person name="Lee N.H."/>
            <person name="Galagan J."/>
            <person name="Salzberg S.L."/>
            <person name="Paulsen I.T."/>
            <person name="Dimopoulos G."/>
            <person name="Collins F.H."/>
            <person name="Birren B."/>
            <person name="Fraser-Liggett C.M."/>
            <person name="Severson D.W."/>
        </authorList>
    </citation>
    <scope>NUCLEOTIDE SEQUENCE [LARGE SCALE GENOMIC DNA]</scope>
    <source>
        <strain evidence="17">Liverpool</strain>
    </source>
</reference>
<dbReference type="PaxDb" id="7159-AAEL010521-PB"/>
<evidence type="ECO:0000259" key="13">
    <source>
        <dbReference type="Pfam" id="PF05817"/>
    </source>
</evidence>
<accession>A6KVW7</accession>
<comment type="pathway">
    <text evidence="3 12">Protein modification; protein glycosylation.</text>
</comment>
<keyword evidence="9 12" id="KW-1133">Transmembrane helix</keyword>
<evidence type="ECO:0000256" key="2">
    <source>
        <dbReference type="ARBA" id="ARBA00004477"/>
    </source>
</evidence>
<dbReference type="InterPro" id="IPR055374">
    <property type="entry name" value="Ribophorin_II_3rd"/>
</dbReference>
<dbReference type="Proteomes" id="UP000682892">
    <property type="component" value="Unassembled WGS sequence"/>
</dbReference>
<reference evidence="17" key="1">
    <citation type="submission" date="2005-10" db="EMBL/GenBank/DDBJ databases">
        <authorList>
            <person name="Loftus B.J."/>
            <person name="Nene V.M."/>
            <person name="Hannick L.I."/>
            <person name="Bidwell S."/>
            <person name="Haas B."/>
            <person name="Amedeo P."/>
            <person name="Orvis J."/>
            <person name="Wortman J.R."/>
            <person name="White O.R."/>
            <person name="Salzberg S."/>
            <person name="Shumway M."/>
            <person name="Koo H."/>
            <person name="Zhao Y."/>
            <person name="Holmes M."/>
            <person name="Miller J."/>
            <person name="Schatz M."/>
            <person name="Pop M."/>
            <person name="Pai G."/>
            <person name="Utterback T."/>
            <person name="Rogers Y.-H."/>
            <person name="Kravitz S."/>
            <person name="Fraser C.M."/>
        </authorList>
    </citation>
    <scope>NUCLEOTIDE SEQUENCE</scope>
    <source>
        <strain evidence="17">Liverpool</strain>
    </source>
</reference>
<reference evidence="17" key="3">
    <citation type="submission" date="2012-09" db="EMBL/GenBank/DDBJ databases">
        <authorList>
            <consortium name="VectorBase"/>
        </authorList>
    </citation>
    <scope>NUCLEOTIDE SEQUENCE</scope>
    <source>
        <strain evidence="17">Liverpool</strain>
    </source>
</reference>
<dbReference type="EMBL" id="CH477669">
    <property type="protein sequence ID" value="EAT37487.1"/>
    <property type="molecule type" value="Genomic_DNA"/>
</dbReference>
<keyword evidence="8 12" id="KW-0256">Endoplasmic reticulum</keyword>
<evidence type="ECO:0000259" key="15">
    <source>
        <dbReference type="Pfam" id="PF23861"/>
    </source>
</evidence>
<sequence>MLAAVERNLRETTTLGGTRSYRRLIPVSSLLCERPCTCGIRRYTGSGHAGFVILLGSCLVSSVWTSRAVSKFITAAEQDRYQKIFADGLASSDLQAVYFSSLNVAERSPDACARLDKVYAESKYNDFEKNFYFSGSWKNFGCKTDPAKIKKSVEGALQKDSNSAQEVYFNLHSAKYLGVTVDQATKARLAKNLQAILKKDDSLNSLGHTFAVAAELGTNGAFAYDRVEEAFVQADEVDGKMLQFEGGLSITALIVNSAFKLSTVLNKPTPINAEQAVKFASYFLSRSSVQTPKGVSILLEALNTLSAQKSIAPICIKLSGNGQLLPESPILMVKVSDLLGKPLSPAPAVVSTTVTSKTTNQALVSKVNLVPSNTDLSVFTYNLKSANPARGQYKVDVETGAYKQTLKINVLGKVKVSSMEIGVGDSDSASAIKKHSVTYANKLDTELAADSQQKIVLKAVLLDESSGKPINVHQAFVLLRNKATKEEIIFVAEADSSKAYKFEMDVGARSNDFGHKSGLYSVELIVGDALISNSFRWLVAAVSLKFTGEVAKETANTVRQPLPEIVHQFRVPEKRPPRMVSDLFTGLCIAPLVLLFLLWAKLRVNISNFPFSLSAIGFHLGLGAILALFGVFWLKLNMFETIRYLIPLALFTFLCGNRLLRAIANRSSEK</sequence>
<proteinExistence type="inferred from homology"/>
<keyword evidence="10 12" id="KW-0472">Membrane</keyword>
<dbReference type="Pfam" id="PF23860">
    <property type="entry name" value="Ribophorin_II_3rd"/>
    <property type="match status" value="1"/>
</dbReference>
<dbReference type="InterPro" id="IPR055375">
    <property type="entry name" value="Ribophorin_II_2nd"/>
</dbReference>
<comment type="subunit">
    <text evidence="11">Component of the oligosaccharyltransferase (OST) complex. OST exists in two different complex forms which contain common core subunits RPN1, RPN2, OST48, OST4, DAD1 and TMEM258, either STT3A or STT3B as catalytic subunits, and form-specific accessory subunits. STT3A complex assembly occurs through the formation of 3 subcomplexes. Subcomplex 1 contains RPN1 and TMEM258, subcomplex 2 contains the STT3A-specific subunits STT3A, DC2/OSTC, and KCP2 as well as the core subunit OST4, and subcomplex 3 contains RPN2, DAD1, and OST48. The STT3A complex can form stable complexes with the Sec61 complex or with both the Sec61 and TRAP complexes. Interacts with DDI2. Interacts with TMEM35A/NACHO.</text>
</comment>
<name>Q16SR0_AEDAE</name>
<evidence type="ECO:0000256" key="11">
    <source>
        <dbReference type="ARBA" id="ARBA00046750"/>
    </source>
</evidence>
<dbReference type="VEuPathDB" id="VectorBase:AAEL023188"/>
<gene>
    <name evidence="17" type="ORF">AaeL_AAEL010521</name>
</gene>
<evidence type="ECO:0000256" key="1">
    <source>
        <dbReference type="ARBA" id="ARBA00002791"/>
    </source>
</evidence>
<feature type="domain" description="Ribophorin II N-terminal" evidence="13">
    <location>
        <begin position="73"/>
        <end position="306"/>
    </location>
</feature>
<dbReference type="eggNOG" id="KOG2447">
    <property type="taxonomic scope" value="Eukaryota"/>
</dbReference>
<evidence type="ECO:0000256" key="7">
    <source>
        <dbReference type="ARBA" id="ARBA00022729"/>
    </source>
</evidence>
<evidence type="ECO:0000313" key="18">
    <source>
        <dbReference type="Proteomes" id="UP000682892"/>
    </source>
</evidence>
<keyword evidence="6 12" id="KW-0812">Transmembrane</keyword>
<feature type="domain" description="Ribophorin II second" evidence="15">
    <location>
        <begin position="314"/>
        <end position="410"/>
    </location>
</feature>
<evidence type="ECO:0000256" key="6">
    <source>
        <dbReference type="ARBA" id="ARBA00022692"/>
    </source>
</evidence>
<evidence type="ECO:0000256" key="3">
    <source>
        <dbReference type="ARBA" id="ARBA00004922"/>
    </source>
</evidence>
<dbReference type="Pfam" id="PF05817">
    <property type="entry name" value="Ribophorin_II"/>
    <property type="match status" value="1"/>
</dbReference>
<dbReference type="PANTHER" id="PTHR12640">
    <property type="entry name" value="RIBOPHORIN II"/>
    <property type="match status" value="1"/>
</dbReference>
<evidence type="ECO:0000259" key="16">
    <source>
        <dbReference type="Pfam" id="PF25147"/>
    </source>
</evidence>
<dbReference type="InterPro" id="IPR055373">
    <property type="entry name" value="Ribophorin_II_N"/>
</dbReference>